<dbReference type="AlphaFoldDB" id="A0A897NUK9"/>
<reference evidence="1 2" key="1">
    <citation type="submission" date="2020-11" db="EMBL/GenBank/DDBJ databases">
        <title>Carbohydrate-dependent, anaerobic sulfur respiration: A novel catabolism in halophilic archaea.</title>
        <authorList>
            <person name="Sorokin D.Y."/>
            <person name="Messina E."/>
            <person name="Smedile F."/>
            <person name="La Cono V."/>
            <person name="Hallsworth J.E."/>
            <person name="Yakimov M.M."/>
        </authorList>
    </citation>
    <scope>NUCLEOTIDE SEQUENCE [LARGE SCALE GENOMIC DNA]</scope>
    <source>
        <strain evidence="1 2">HSR-Est</strain>
    </source>
</reference>
<gene>
    <name evidence="1" type="ORF">HSEST_0857</name>
</gene>
<dbReference type="Proteomes" id="UP000663292">
    <property type="component" value="Chromosome"/>
</dbReference>
<evidence type="ECO:0000313" key="2">
    <source>
        <dbReference type="Proteomes" id="UP000663292"/>
    </source>
</evidence>
<name>A0A897NUK9_9EURY</name>
<dbReference type="EMBL" id="CP064791">
    <property type="protein sequence ID" value="QSG14399.1"/>
    <property type="molecule type" value="Genomic_DNA"/>
</dbReference>
<accession>A0A897NUK9</accession>
<protein>
    <submittedName>
        <fullName evidence="1">Uncharacterized protein</fullName>
    </submittedName>
</protein>
<organism evidence="1 2">
    <name type="scientific">Halapricum desulfuricans</name>
    <dbReference type="NCBI Taxonomy" id="2841257"/>
    <lineage>
        <taxon>Archaea</taxon>
        <taxon>Methanobacteriati</taxon>
        <taxon>Methanobacteriota</taxon>
        <taxon>Stenosarchaea group</taxon>
        <taxon>Halobacteria</taxon>
        <taxon>Halobacteriales</taxon>
        <taxon>Haloarculaceae</taxon>
        <taxon>Halapricum</taxon>
    </lineage>
</organism>
<evidence type="ECO:0000313" key="1">
    <source>
        <dbReference type="EMBL" id="QSG14399.1"/>
    </source>
</evidence>
<proteinExistence type="predicted"/>
<sequence>MDSAFAPTAGAIGAELLFAPTVNDIKSDATSATATIPITEDIDGFRRCWYSGAGLRHGTLPNRYV</sequence>
<keyword evidence="2" id="KW-1185">Reference proteome</keyword>